<dbReference type="Proteomes" id="UP001527882">
    <property type="component" value="Unassembled WGS sequence"/>
</dbReference>
<dbReference type="EMBL" id="JAQAGZ010000013">
    <property type="protein sequence ID" value="MCZ8514791.1"/>
    <property type="molecule type" value="Genomic_DNA"/>
</dbReference>
<evidence type="ECO:0000313" key="3">
    <source>
        <dbReference type="Proteomes" id="UP001527882"/>
    </source>
</evidence>
<keyword evidence="3" id="KW-1185">Reference proteome</keyword>
<sequence>MSLTKERHVLELDSVARYTPWWQSTKRLKEEHDALTERLDHMKALVKSVYDEKDPARSRITLKILKLRVNDFISALKEHSEWEERDVFPVIDLYFRRLMKPSITPSIWVMERDHELAVLFVNSFVDAVDALPEKSTLEQNRQTAAHLMQACLILSEHFELEEDLIYPLADEMLTDIDYFYS</sequence>
<comment type="caution">
    <text evidence="2">The sequence shown here is derived from an EMBL/GenBank/DDBJ whole genome shotgun (WGS) entry which is preliminary data.</text>
</comment>
<proteinExistence type="predicted"/>
<gene>
    <name evidence="2" type="ORF">O9H85_20670</name>
</gene>
<dbReference type="RefSeq" id="WP_269883308.1">
    <property type="nucleotide sequence ID" value="NZ_JAQAGZ010000013.1"/>
</dbReference>
<evidence type="ECO:0000313" key="2">
    <source>
        <dbReference type="EMBL" id="MCZ8514791.1"/>
    </source>
</evidence>
<reference evidence="2 3" key="1">
    <citation type="submission" date="2022-12" db="EMBL/GenBank/DDBJ databases">
        <title>Draft genome sequence of Paenibacillus sp. dW9.</title>
        <authorList>
            <person name="Choi E.-W."/>
            <person name="Kim D.-U."/>
        </authorList>
    </citation>
    <scope>NUCLEOTIDE SEQUENCE [LARGE SCALE GENOMIC DNA]</scope>
    <source>
        <strain evidence="3">dW9</strain>
    </source>
</reference>
<dbReference type="Pfam" id="PF01814">
    <property type="entry name" value="Hemerythrin"/>
    <property type="match status" value="1"/>
</dbReference>
<accession>A0ABT4QDD5</accession>
<dbReference type="InterPro" id="IPR012312">
    <property type="entry name" value="Hemerythrin-like"/>
</dbReference>
<feature type="domain" description="Hemerythrin-like" evidence="1">
    <location>
        <begin position="26"/>
        <end position="169"/>
    </location>
</feature>
<organism evidence="2 3">
    <name type="scientific">Paenibacillus gyeongsangnamensis</name>
    <dbReference type="NCBI Taxonomy" id="3388067"/>
    <lineage>
        <taxon>Bacteria</taxon>
        <taxon>Bacillati</taxon>
        <taxon>Bacillota</taxon>
        <taxon>Bacilli</taxon>
        <taxon>Bacillales</taxon>
        <taxon>Paenibacillaceae</taxon>
        <taxon>Paenibacillus</taxon>
    </lineage>
</organism>
<protein>
    <submittedName>
        <fullName evidence="2">Hemerythrin domain-containing protein</fullName>
    </submittedName>
</protein>
<name>A0ABT4QDD5_9BACL</name>
<evidence type="ECO:0000259" key="1">
    <source>
        <dbReference type="Pfam" id="PF01814"/>
    </source>
</evidence>
<dbReference type="Gene3D" id="1.20.120.520">
    <property type="entry name" value="nmb1532 protein domain like"/>
    <property type="match status" value="1"/>
</dbReference>